<evidence type="ECO:0000256" key="5">
    <source>
        <dbReference type="SAM" id="MobiDB-lite"/>
    </source>
</evidence>
<evidence type="ECO:0000256" key="6">
    <source>
        <dbReference type="SAM" id="SignalP"/>
    </source>
</evidence>
<dbReference type="OrthoDB" id="9535762at2759"/>
<gene>
    <name evidence="7" type="ORF">HJG63_008434</name>
</gene>
<dbReference type="GO" id="GO:0005576">
    <property type="term" value="C:extracellular region"/>
    <property type="evidence" value="ECO:0007669"/>
    <property type="project" value="UniProtKB-SubCell"/>
</dbReference>
<dbReference type="Pfam" id="PF05324">
    <property type="entry name" value="Sperm_Ag_HE2"/>
    <property type="match status" value="1"/>
</dbReference>
<reference evidence="7 8" key="1">
    <citation type="journal article" date="2020" name="Nature">
        <title>Six reference-quality genomes reveal evolution of bat adaptations.</title>
        <authorList>
            <person name="Jebb D."/>
            <person name="Huang Z."/>
            <person name="Pippel M."/>
            <person name="Hughes G.M."/>
            <person name="Lavrichenko K."/>
            <person name="Devanna P."/>
            <person name="Winkler S."/>
            <person name="Jermiin L.S."/>
            <person name="Skirmuntt E.C."/>
            <person name="Katzourakis A."/>
            <person name="Burkitt-Gray L."/>
            <person name="Ray D.A."/>
            <person name="Sullivan K.A.M."/>
            <person name="Roscito J.G."/>
            <person name="Kirilenko B.M."/>
            <person name="Davalos L.M."/>
            <person name="Corthals A.P."/>
            <person name="Power M.L."/>
            <person name="Jones G."/>
            <person name="Ransome R.D."/>
            <person name="Dechmann D.K.N."/>
            <person name="Locatelli A.G."/>
            <person name="Puechmaille S.J."/>
            <person name="Fedrigo O."/>
            <person name="Jarvis E.D."/>
            <person name="Hiller M."/>
            <person name="Vernes S.C."/>
            <person name="Myers E.W."/>
            <person name="Teeling E.C."/>
        </authorList>
    </citation>
    <scope>NUCLEOTIDE SEQUENCE [LARGE SCALE GENOMIC DNA]</scope>
    <source>
        <strain evidence="7">MRouAeg1</strain>
        <tissue evidence="7">Muscle</tissue>
    </source>
</reference>
<evidence type="ECO:0000256" key="4">
    <source>
        <dbReference type="ARBA" id="ARBA00045473"/>
    </source>
</evidence>
<accession>A0A7J8DY29</accession>
<dbReference type="Proteomes" id="UP000593571">
    <property type="component" value="Unassembled WGS sequence"/>
</dbReference>
<evidence type="ECO:0000256" key="1">
    <source>
        <dbReference type="ARBA" id="ARBA00004613"/>
    </source>
</evidence>
<dbReference type="PANTHER" id="PTHR14081:SF1">
    <property type="entry name" value="SPERM-ASSOCIATED ANTIGEN 11A-RELATED"/>
    <property type="match status" value="1"/>
</dbReference>
<organism evidence="7 8">
    <name type="scientific">Rousettus aegyptiacus</name>
    <name type="common">Egyptian fruit bat</name>
    <name type="synonym">Pteropus aegyptiacus</name>
    <dbReference type="NCBI Taxonomy" id="9407"/>
    <lineage>
        <taxon>Eukaryota</taxon>
        <taxon>Metazoa</taxon>
        <taxon>Chordata</taxon>
        <taxon>Craniata</taxon>
        <taxon>Vertebrata</taxon>
        <taxon>Euteleostomi</taxon>
        <taxon>Mammalia</taxon>
        <taxon>Eutheria</taxon>
        <taxon>Laurasiatheria</taxon>
        <taxon>Chiroptera</taxon>
        <taxon>Yinpterochiroptera</taxon>
        <taxon>Pteropodoidea</taxon>
        <taxon>Pteropodidae</taxon>
        <taxon>Rousettinae</taxon>
        <taxon>Rousettus</taxon>
    </lineage>
</organism>
<evidence type="ECO:0000313" key="8">
    <source>
        <dbReference type="Proteomes" id="UP000593571"/>
    </source>
</evidence>
<dbReference type="GO" id="GO:0061844">
    <property type="term" value="P:antimicrobial humoral immune response mediated by antimicrobial peptide"/>
    <property type="evidence" value="ECO:0007669"/>
    <property type="project" value="TreeGrafter"/>
</dbReference>
<feature type="chain" id="PRO_5029741964" evidence="6">
    <location>
        <begin position="24"/>
        <end position="107"/>
    </location>
</feature>
<keyword evidence="2" id="KW-0964">Secreted</keyword>
<evidence type="ECO:0000313" key="7">
    <source>
        <dbReference type="EMBL" id="KAF6427975.1"/>
    </source>
</evidence>
<proteinExistence type="predicted"/>
<feature type="region of interest" description="Disordered" evidence="5">
    <location>
        <begin position="23"/>
        <end position="44"/>
    </location>
</feature>
<feature type="signal peptide" evidence="6">
    <location>
        <begin position="1"/>
        <end position="23"/>
    </location>
</feature>
<comment type="subcellular location">
    <subcellularLocation>
        <location evidence="1">Secreted</location>
    </subcellularLocation>
</comment>
<dbReference type="PANTHER" id="PTHR14081">
    <property type="entry name" value="SPERM-ASSOCIATED ANTIGEN 11A-RELATED-RELATED"/>
    <property type="match status" value="1"/>
</dbReference>
<comment type="caution">
    <text evidence="7">The sequence shown here is derived from an EMBL/GenBank/DDBJ whole genome shotgun (WGS) entry which is preliminary data.</text>
</comment>
<keyword evidence="3 6" id="KW-0732">Signal</keyword>
<dbReference type="EMBL" id="JACASE010000011">
    <property type="protein sequence ID" value="KAF6427975.1"/>
    <property type="molecule type" value="Genomic_DNA"/>
</dbReference>
<protein>
    <submittedName>
        <fullName evidence="7">Uncharacterized protein</fullName>
    </submittedName>
</protein>
<sequence>MEPFLPPLALLLVALLSPGLSRAGHADHEATERPGTPGQGVNASHPLGYQVGRYLLARTPPYQEPESDFKVVNCKKSKGQCQQYCNYMEVPLGYCFKKSKMCCLPQN</sequence>
<dbReference type="InterPro" id="IPR007988">
    <property type="entry name" value="Sperm_Ag_11A_B"/>
</dbReference>
<comment type="function">
    <text evidence="4">Has antimicrobial activity against E.coli. Plays a role in the defense response in the male reproductive tract, contributing to sperm maturation, storage and protection.</text>
</comment>
<keyword evidence="8" id="KW-1185">Reference proteome</keyword>
<dbReference type="AlphaFoldDB" id="A0A7J8DY29"/>
<evidence type="ECO:0000256" key="3">
    <source>
        <dbReference type="ARBA" id="ARBA00022729"/>
    </source>
</evidence>
<name>A0A7J8DY29_ROUAE</name>
<evidence type="ECO:0000256" key="2">
    <source>
        <dbReference type="ARBA" id="ARBA00022525"/>
    </source>
</evidence>